<dbReference type="AlphaFoldDB" id="A0A9W7SLC0"/>
<organism evidence="1 2">
    <name type="scientific">Teratosphaeria destructans</name>
    <dbReference type="NCBI Taxonomy" id="418781"/>
    <lineage>
        <taxon>Eukaryota</taxon>
        <taxon>Fungi</taxon>
        <taxon>Dikarya</taxon>
        <taxon>Ascomycota</taxon>
        <taxon>Pezizomycotina</taxon>
        <taxon>Dothideomycetes</taxon>
        <taxon>Dothideomycetidae</taxon>
        <taxon>Mycosphaerellales</taxon>
        <taxon>Teratosphaeriaceae</taxon>
        <taxon>Teratosphaeria</taxon>
    </lineage>
</organism>
<keyword evidence="2" id="KW-1185">Reference proteome</keyword>
<reference evidence="1 2" key="1">
    <citation type="journal article" date="2018" name="IMA Fungus">
        <title>IMA Genome-F 10: Nine draft genome sequences of Claviceps purpurea s.lat., including C. arundinis, C. humidiphila, and C. cf. spartinae, pseudomolecules for the pitch canker pathogen Fusarium circinatum, draft genome of Davidsoniella eucalypti, Grosmannia galeiformis, Quambalaria eucalypti, and Teratosphaeria destructans.</title>
        <authorList>
            <person name="Wingfield B.D."/>
            <person name="Liu M."/>
            <person name="Nguyen H.D."/>
            <person name="Lane F.A."/>
            <person name="Morgan S.W."/>
            <person name="De Vos L."/>
            <person name="Wilken P.M."/>
            <person name="Duong T.A."/>
            <person name="Aylward J."/>
            <person name="Coetzee M.P."/>
            <person name="Dadej K."/>
            <person name="De Beer Z.W."/>
            <person name="Findlay W."/>
            <person name="Havenga M."/>
            <person name="Kolarik M."/>
            <person name="Menzies J.G."/>
            <person name="Naidoo K."/>
            <person name="Pochopski O."/>
            <person name="Shoukouhi P."/>
            <person name="Santana Q.C."/>
            <person name="Seifert K.A."/>
            <person name="Soal N."/>
            <person name="Steenkamp E.T."/>
            <person name="Tatham C.T."/>
            <person name="van der Nest M.A."/>
            <person name="Wingfield M.J."/>
        </authorList>
    </citation>
    <scope>NUCLEOTIDE SEQUENCE [LARGE SCALE GENOMIC DNA]</scope>
    <source>
        <strain evidence="1">CMW44962</strain>
    </source>
</reference>
<proteinExistence type="predicted"/>
<gene>
    <name evidence="1" type="ORF">Tdes44962_MAKER04865</name>
</gene>
<dbReference type="EMBL" id="RIBY02002245">
    <property type="protein sequence ID" value="KAH9821968.1"/>
    <property type="molecule type" value="Genomic_DNA"/>
</dbReference>
<accession>A0A9W7SLC0</accession>
<name>A0A9W7SLC0_9PEZI</name>
<protein>
    <submittedName>
        <fullName evidence="1">Uncharacterized protein</fullName>
    </submittedName>
</protein>
<reference evidence="1 2" key="2">
    <citation type="journal article" date="2021" name="Curr. Genet.">
        <title>Genetic response to nitrogen starvation in the aggressive Eucalyptus foliar pathogen Teratosphaeria destructans.</title>
        <authorList>
            <person name="Havenga M."/>
            <person name="Wingfield B.D."/>
            <person name="Wingfield M.J."/>
            <person name="Dreyer L.L."/>
            <person name="Roets F."/>
            <person name="Aylward J."/>
        </authorList>
    </citation>
    <scope>NUCLEOTIDE SEQUENCE [LARGE SCALE GENOMIC DNA]</scope>
    <source>
        <strain evidence="1">CMW44962</strain>
    </source>
</reference>
<evidence type="ECO:0000313" key="2">
    <source>
        <dbReference type="Proteomes" id="UP001138500"/>
    </source>
</evidence>
<evidence type="ECO:0000313" key="1">
    <source>
        <dbReference type="EMBL" id="KAH9821968.1"/>
    </source>
</evidence>
<sequence length="63" mass="6930">MIFFTIVVLPALSRPLQDMSGSPIGVNQITYSIKILISLSFSRAFLNIDNILNFGVKSTEARA</sequence>
<comment type="caution">
    <text evidence="1">The sequence shown here is derived from an EMBL/GenBank/DDBJ whole genome shotgun (WGS) entry which is preliminary data.</text>
</comment>
<dbReference type="Proteomes" id="UP001138500">
    <property type="component" value="Unassembled WGS sequence"/>
</dbReference>